<evidence type="ECO:0000313" key="4">
    <source>
        <dbReference type="Proteomes" id="UP000245379"/>
    </source>
</evidence>
<proteinExistence type="predicted"/>
<accession>A0A317EHY3</accession>
<dbReference type="Pfam" id="PF01531">
    <property type="entry name" value="Glyco_transf_11"/>
    <property type="match status" value="1"/>
</dbReference>
<dbReference type="GO" id="GO:0016020">
    <property type="term" value="C:membrane"/>
    <property type="evidence" value="ECO:0007669"/>
    <property type="project" value="InterPro"/>
</dbReference>
<comment type="caution">
    <text evidence="3">The sequence shown here is derived from an EMBL/GenBank/DDBJ whole genome shotgun (WGS) entry which is preliminary data.</text>
</comment>
<evidence type="ECO:0000256" key="2">
    <source>
        <dbReference type="ARBA" id="ARBA00022679"/>
    </source>
</evidence>
<evidence type="ECO:0000256" key="1">
    <source>
        <dbReference type="ARBA" id="ARBA00022676"/>
    </source>
</evidence>
<dbReference type="InterPro" id="IPR002516">
    <property type="entry name" value="Glyco_trans_11"/>
</dbReference>
<gene>
    <name evidence="3" type="ORF">DHW03_16650</name>
</gene>
<sequence>MIAVRIEGRMGNQLFQYAFAYATAKKLGVKFYLDKSIETYLLIDFFNVKQDAFQFFDTYLFGIKGYKNFFSYRLRAIFYQNLKNLFGLKTEVFSNELDFEIQKFKIKDQLMFQGFFQSEDYFASSKEEIKTLFEVKNHHQVAFKKIAGNFPKDKRIIAIHIRRTDYLEMNFALPISYYHDAISEINPDQSFFVFVSDDPKFVENEFHYIKNKYISNHNAITDFQFLIHSDVCIIANSSFSWWGAYLNKKKATVIAPKYWSGFSTETEEPKGILLKNWIQKAITWN</sequence>
<dbReference type="PANTHER" id="PTHR11927:SF9">
    <property type="entry name" value="L-FUCOSYLTRANSFERASE"/>
    <property type="match status" value="1"/>
</dbReference>
<keyword evidence="1" id="KW-0328">Glycosyltransferase</keyword>
<keyword evidence="4" id="KW-1185">Reference proteome</keyword>
<name>A0A317EHY3_9SPHI</name>
<dbReference type="EMBL" id="QGNZ01000004">
    <property type="protein sequence ID" value="PWS26410.1"/>
    <property type="molecule type" value="Genomic_DNA"/>
</dbReference>
<dbReference type="Proteomes" id="UP000245379">
    <property type="component" value="Unassembled WGS sequence"/>
</dbReference>
<dbReference type="AlphaFoldDB" id="A0A317EHY3"/>
<dbReference type="CDD" id="cd11301">
    <property type="entry name" value="Fut1_Fut2_like"/>
    <property type="match status" value="1"/>
</dbReference>
<keyword evidence="2" id="KW-0808">Transferase</keyword>
<evidence type="ECO:0000313" key="3">
    <source>
        <dbReference type="EMBL" id="PWS26410.1"/>
    </source>
</evidence>
<dbReference type="PANTHER" id="PTHR11927">
    <property type="entry name" value="GALACTOSIDE 2-L-FUCOSYLTRANSFERASE"/>
    <property type="match status" value="1"/>
</dbReference>
<evidence type="ECO:0008006" key="5">
    <source>
        <dbReference type="Google" id="ProtNLM"/>
    </source>
</evidence>
<reference evidence="3 4" key="1">
    <citation type="submission" date="2018-05" db="EMBL/GenBank/DDBJ databases">
        <title>Pedobacter paludis sp. nov., isolated from wetland soil.</title>
        <authorList>
            <person name="Zhang Y."/>
            <person name="Wang G."/>
        </authorList>
    </citation>
    <scope>NUCLEOTIDE SEQUENCE [LARGE SCALE GENOMIC DNA]</scope>
    <source>
        <strain evidence="3 4">KCTC22721</strain>
    </source>
</reference>
<dbReference type="RefSeq" id="WP_109926976.1">
    <property type="nucleotide sequence ID" value="NZ_QGNZ01000004.1"/>
</dbReference>
<dbReference type="OrthoDB" id="9794601at2"/>
<protein>
    <recommendedName>
        <fullName evidence="5">Alpha-1,2-fucosyltransferase</fullName>
    </recommendedName>
</protein>
<organism evidence="3 4">
    <name type="scientific">Pedobacter yonginense</name>
    <dbReference type="NCBI Taxonomy" id="651869"/>
    <lineage>
        <taxon>Bacteria</taxon>
        <taxon>Pseudomonadati</taxon>
        <taxon>Bacteroidota</taxon>
        <taxon>Sphingobacteriia</taxon>
        <taxon>Sphingobacteriales</taxon>
        <taxon>Sphingobacteriaceae</taxon>
        <taxon>Pedobacter</taxon>
    </lineage>
</organism>
<dbReference type="GO" id="GO:0008107">
    <property type="term" value="F:galactoside 2-alpha-L-fucosyltransferase activity"/>
    <property type="evidence" value="ECO:0007669"/>
    <property type="project" value="InterPro"/>
</dbReference>
<dbReference type="GO" id="GO:0005975">
    <property type="term" value="P:carbohydrate metabolic process"/>
    <property type="evidence" value="ECO:0007669"/>
    <property type="project" value="InterPro"/>
</dbReference>